<dbReference type="OrthoDB" id="10039892at2759"/>
<dbReference type="EMBL" id="CAJOBC010068498">
    <property type="protein sequence ID" value="CAF4234242.1"/>
    <property type="molecule type" value="Genomic_DNA"/>
</dbReference>
<evidence type="ECO:0000313" key="3">
    <source>
        <dbReference type="EMBL" id="CAF1358247.1"/>
    </source>
</evidence>
<feature type="region of interest" description="Disordered" evidence="1">
    <location>
        <begin position="188"/>
        <end position="211"/>
    </location>
</feature>
<protein>
    <submittedName>
        <fullName evidence="3">Uncharacterized protein</fullName>
    </submittedName>
</protein>
<proteinExistence type="predicted"/>
<feature type="region of interest" description="Disordered" evidence="1">
    <location>
        <begin position="552"/>
        <end position="598"/>
    </location>
</feature>
<evidence type="ECO:0000313" key="5">
    <source>
        <dbReference type="EMBL" id="CAF4234242.1"/>
    </source>
</evidence>
<reference evidence="3" key="1">
    <citation type="submission" date="2021-02" db="EMBL/GenBank/DDBJ databases">
        <authorList>
            <person name="Nowell W R."/>
        </authorList>
    </citation>
    <scope>NUCLEOTIDE SEQUENCE</scope>
</reference>
<gene>
    <name evidence="3" type="ORF">GPM918_LOCUS31247</name>
    <name evidence="2" type="ORF">OVA965_LOCUS18830</name>
    <name evidence="5" type="ORF">SRO942_LOCUS31884</name>
    <name evidence="4" type="ORF">TMI583_LOCUS18846</name>
</gene>
<evidence type="ECO:0000313" key="4">
    <source>
        <dbReference type="EMBL" id="CAF3852970.1"/>
    </source>
</evidence>
<feature type="compositionally biased region" description="Polar residues" evidence="1">
    <location>
        <begin position="72"/>
        <end position="81"/>
    </location>
</feature>
<feature type="compositionally biased region" description="Basic and acidic residues" evidence="1">
    <location>
        <begin position="555"/>
        <end position="566"/>
    </location>
</feature>
<organism evidence="3 6">
    <name type="scientific">Didymodactylos carnosus</name>
    <dbReference type="NCBI Taxonomy" id="1234261"/>
    <lineage>
        <taxon>Eukaryota</taxon>
        <taxon>Metazoa</taxon>
        <taxon>Spiralia</taxon>
        <taxon>Gnathifera</taxon>
        <taxon>Rotifera</taxon>
        <taxon>Eurotatoria</taxon>
        <taxon>Bdelloidea</taxon>
        <taxon>Philodinida</taxon>
        <taxon>Philodinidae</taxon>
        <taxon>Didymodactylos</taxon>
    </lineage>
</organism>
<dbReference type="Proteomes" id="UP000682733">
    <property type="component" value="Unassembled WGS sequence"/>
</dbReference>
<feature type="compositionally biased region" description="Low complexity" evidence="1">
    <location>
        <begin position="42"/>
        <end position="51"/>
    </location>
</feature>
<sequence>MPISANKLINSHGGSIKKENLTVPTIVCSSFESDDENSHEVNNNNNNNNNNMQIPHREEEIERKFSEKKVFNTDTPNSSSIDRQDSTETRYDTQEDLTPTLERKQSKIVRYGRKLKSKLDHVKKQFETSGGQRRNMTSFDDNDTLYHQELKSKLAPALTKEYRKKMQEWQTMQKMNFLVSYRRQSTGKFDSKSHSRTQTSEEVSEETDGLIRRTPSRQSLPHLIADNVDVDLNYINIKNDFHDDGVNEILFDKPLLSPIQRTQMVHQWRTIMNEEITLRHYLECIENKTICLKLLERKLKLLKTTIFCTNNESDDDGQSMITANDRYRLKSNSHEQLIEANTCKDDKIQRSRSLETSETVPTLWVLALRSAAYSDILDGTSNTRPLMRNMDFFQQLSKIQEERKLFGENLINDIQVLKEKRPLDTITIPENFQTKPQIPKLSVRSRKRKTLNDESTNNRRKEYRAQLKKRLSYPDKFPNYWEFEDKVQTPTSSVSPNYAEIDHIEPVNHINNDETLMVSSNDEKKRERSEWQKTFQRRKSVCVNYFQSLLRRRKSASEKPEEEQHMTAKYRQTLSPQIPRRKESITTECSSPKLNSLSPKERFNRLHKLIFHQRHRSPPVLAITPSSSTSTESNEMTMNLSPILNNRHVKNSRTTNAQVLDADTKDDYIKLYMSAHESNSFENNVFHNTSENNGEKLSEIYDNVKDIVSTIETENALTPRNVICIPDNSPTFSVQQQQQQQPVNIPVESSYSTLTNSNNMTTDSLLSSCKTPSSAEERRATFLASHFAIKKI</sequence>
<keyword evidence="6" id="KW-1185">Reference proteome</keyword>
<evidence type="ECO:0000313" key="6">
    <source>
        <dbReference type="Proteomes" id="UP000663829"/>
    </source>
</evidence>
<feature type="region of interest" description="Disordered" evidence="1">
    <location>
        <begin position="70"/>
        <end position="98"/>
    </location>
</feature>
<dbReference type="Proteomes" id="UP000681722">
    <property type="component" value="Unassembled WGS sequence"/>
</dbReference>
<accession>A0A815HZ67</accession>
<dbReference type="EMBL" id="CAJNOQ010015276">
    <property type="protein sequence ID" value="CAF1358247.1"/>
    <property type="molecule type" value="Genomic_DNA"/>
</dbReference>
<feature type="compositionally biased region" description="Polar residues" evidence="1">
    <location>
        <begin position="586"/>
        <end position="598"/>
    </location>
</feature>
<dbReference type="EMBL" id="CAJNOK010009492">
    <property type="protein sequence ID" value="CAF1091343.1"/>
    <property type="molecule type" value="Genomic_DNA"/>
</dbReference>
<dbReference type="Proteomes" id="UP000663829">
    <property type="component" value="Unassembled WGS sequence"/>
</dbReference>
<dbReference type="Proteomes" id="UP000677228">
    <property type="component" value="Unassembled WGS sequence"/>
</dbReference>
<name>A0A815HZ67_9BILA</name>
<evidence type="ECO:0000313" key="2">
    <source>
        <dbReference type="EMBL" id="CAF1091343.1"/>
    </source>
</evidence>
<comment type="caution">
    <text evidence="3">The sequence shown here is derived from an EMBL/GenBank/DDBJ whole genome shotgun (WGS) entry which is preliminary data.</text>
</comment>
<evidence type="ECO:0000256" key="1">
    <source>
        <dbReference type="SAM" id="MobiDB-lite"/>
    </source>
</evidence>
<dbReference type="AlphaFoldDB" id="A0A815HZ67"/>
<dbReference type="EMBL" id="CAJOBA010009512">
    <property type="protein sequence ID" value="CAF3852970.1"/>
    <property type="molecule type" value="Genomic_DNA"/>
</dbReference>
<feature type="region of interest" description="Disordered" evidence="1">
    <location>
        <begin position="33"/>
        <end position="53"/>
    </location>
</feature>
<feature type="compositionally biased region" description="Basic and acidic residues" evidence="1">
    <location>
        <begin position="82"/>
        <end position="93"/>
    </location>
</feature>